<accession>X1JEL1</accession>
<dbReference type="EMBL" id="BARU01034837">
    <property type="protein sequence ID" value="GAH68198.1"/>
    <property type="molecule type" value="Genomic_DNA"/>
</dbReference>
<dbReference type="GO" id="GO:0046872">
    <property type="term" value="F:metal ion binding"/>
    <property type="evidence" value="ECO:0007669"/>
    <property type="project" value="UniProtKB-KW"/>
</dbReference>
<dbReference type="Pfam" id="PF02310">
    <property type="entry name" value="B12-binding"/>
    <property type="match status" value="1"/>
</dbReference>
<organism evidence="8">
    <name type="scientific">marine sediment metagenome</name>
    <dbReference type="NCBI Taxonomy" id="412755"/>
    <lineage>
        <taxon>unclassified sequences</taxon>
        <taxon>metagenomes</taxon>
        <taxon>ecological metagenomes</taxon>
    </lineage>
</organism>
<keyword evidence="4" id="KW-0408">Iron</keyword>
<dbReference type="GO" id="GO:0031419">
    <property type="term" value="F:cobalamin binding"/>
    <property type="evidence" value="ECO:0007669"/>
    <property type="project" value="InterPro"/>
</dbReference>
<dbReference type="PANTHER" id="PTHR43409">
    <property type="entry name" value="ANAEROBIC MAGNESIUM-PROTOPORPHYRIN IX MONOMETHYL ESTER CYCLASE-RELATED"/>
    <property type="match status" value="1"/>
</dbReference>
<dbReference type="Pfam" id="PF04055">
    <property type="entry name" value="Radical_SAM"/>
    <property type="match status" value="1"/>
</dbReference>
<evidence type="ECO:0000259" key="6">
    <source>
        <dbReference type="PROSITE" id="PS51332"/>
    </source>
</evidence>
<dbReference type="InterPro" id="IPR023404">
    <property type="entry name" value="rSAM_horseshoe"/>
</dbReference>
<protein>
    <submittedName>
        <fullName evidence="8">Uncharacterized protein</fullName>
    </submittedName>
</protein>
<dbReference type="InterPro" id="IPR058240">
    <property type="entry name" value="rSAM_sf"/>
</dbReference>
<dbReference type="InterPro" id="IPR051198">
    <property type="entry name" value="BchE-like"/>
</dbReference>
<evidence type="ECO:0000259" key="7">
    <source>
        <dbReference type="PROSITE" id="PS51918"/>
    </source>
</evidence>
<name>X1JEL1_9ZZZZ</name>
<evidence type="ECO:0000256" key="4">
    <source>
        <dbReference type="ARBA" id="ARBA00023004"/>
    </source>
</evidence>
<sequence length="256" mass="28745">TFLLDPLMYPPLGALHIASKLLQEGHEVKFFDLRDYQMGVENLVVYPQADLYGITASTSGYNEAVKIKNTLKKIRRLVPVVIGGSHASVRPEECNKEFDATIVGEGETSIMKVIDGARGIVTSPIIKDIDTLPYPARHLLRQEARVSYNIFGGQKYSTNEAGSTVTSTRGCPFECSYCCSPCIWAGKIRFRSPENFVGEIKEIGEKYGAKRFKFVDDNFPLKKQRIIDIMDLLEPMDIQFRCHTKTSLVNQEVLEA</sequence>
<dbReference type="CDD" id="cd02068">
    <property type="entry name" value="radical_SAM_B12_BD"/>
    <property type="match status" value="1"/>
</dbReference>
<dbReference type="GO" id="GO:0003824">
    <property type="term" value="F:catalytic activity"/>
    <property type="evidence" value="ECO:0007669"/>
    <property type="project" value="InterPro"/>
</dbReference>
<dbReference type="Gene3D" id="3.40.50.280">
    <property type="entry name" value="Cobalamin-binding domain"/>
    <property type="match status" value="1"/>
</dbReference>
<evidence type="ECO:0000256" key="2">
    <source>
        <dbReference type="ARBA" id="ARBA00022691"/>
    </source>
</evidence>
<dbReference type="GO" id="GO:0051536">
    <property type="term" value="F:iron-sulfur cluster binding"/>
    <property type="evidence" value="ECO:0007669"/>
    <property type="project" value="UniProtKB-KW"/>
</dbReference>
<feature type="non-terminal residue" evidence="8">
    <location>
        <position position="1"/>
    </location>
</feature>
<evidence type="ECO:0000256" key="3">
    <source>
        <dbReference type="ARBA" id="ARBA00022723"/>
    </source>
</evidence>
<dbReference type="InterPro" id="IPR007197">
    <property type="entry name" value="rSAM"/>
</dbReference>
<gene>
    <name evidence="8" type="ORF">S03H2_54627</name>
</gene>
<dbReference type="PROSITE" id="PS51918">
    <property type="entry name" value="RADICAL_SAM"/>
    <property type="match status" value="1"/>
</dbReference>
<keyword evidence="5" id="KW-0411">Iron-sulfur</keyword>
<dbReference type="SUPFAM" id="SSF102114">
    <property type="entry name" value="Radical SAM enzymes"/>
    <property type="match status" value="1"/>
</dbReference>
<keyword evidence="2" id="KW-0949">S-adenosyl-L-methionine</keyword>
<feature type="domain" description="B12-binding" evidence="6">
    <location>
        <begin position="1"/>
        <end position="124"/>
    </location>
</feature>
<dbReference type="PANTHER" id="PTHR43409:SF7">
    <property type="entry name" value="BLL1977 PROTEIN"/>
    <property type="match status" value="1"/>
</dbReference>
<evidence type="ECO:0000256" key="5">
    <source>
        <dbReference type="ARBA" id="ARBA00023014"/>
    </source>
</evidence>
<feature type="non-terminal residue" evidence="8">
    <location>
        <position position="256"/>
    </location>
</feature>
<comment type="caution">
    <text evidence="8">The sequence shown here is derived from an EMBL/GenBank/DDBJ whole genome shotgun (WGS) entry which is preliminary data.</text>
</comment>
<dbReference type="SFLD" id="SFLDG01082">
    <property type="entry name" value="B12-binding_domain_containing"/>
    <property type="match status" value="1"/>
</dbReference>
<feature type="domain" description="Radical SAM core" evidence="7">
    <location>
        <begin position="157"/>
        <end position="256"/>
    </location>
</feature>
<comment type="cofactor">
    <cofactor evidence="1">
        <name>[4Fe-4S] cluster</name>
        <dbReference type="ChEBI" id="CHEBI:49883"/>
    </cofactor>
</comment>
<dbReference type="PROSITE" id="PS51332">
    <property type="entry name" value="B12_BINDING"/>
    <property type="match status" value="1"/>
</dbReference>
<dbReference type="Gene3D" id="3.80.30.20">
    <property type="entry name" value="tm_1862 like domain"/>
    <property type="match status" value="1"/>
</dbReference>
<evidence type="ECO:0000313" key="8">
    <source>
        <dbReference type="EMBL" id="GAH68198.1"/>
    </source>
</evidence>
<reference evidence="8" key="1">
    <citation type="journal article" date="2014" name="Front. Microbiol.">
        <title>High frequency of phylogenetically diverse reductive dehalogenase-homologous genes in deep subseafloor sedimentary metagenomes.</title>
        <authorList>
            <person name="Kawai M."/>
            <person name="Futagami T."/>
            <person name="Toyoda A."/>
            <person name="Takaki Y."/>
            <person name="Nishi S."/>
            <person name="Hori S."/>
            <person name="Arai W."/>
            <person name="Tsubouchi T."/>
            <person name="Morono Y."/>
            <person name="Uchiyama I."/>
            <person name="Ito T."/>
            <person name="Fujiyama A."/>
            <person name="Inagaki F."/>
            <person name="Takami H."/>
        </authorList>
    </citation>
    <scope>NUCLEOTIDE SEQUENCE</scope>
    <source>
        <strain evidence="8">Expedition CK06-06</strain>
    </source>
</reference>
<dbReference type="InterPro" id="IPR006158">
    <property type="entry name" value="Cobalamin-bd"/>
</dbReference>
<evidence type="ECO:0000256" key="1">
    <source>
        <dbReference type="ARBA" id="ARBA00001966"/>
    </source>
</evidence>
<keyword evidence="3" id="KW-0479">Metal-binding</keyword>
<dbReference type="AlphaFoldDB" id="X1JEL1"/>
<dbReference type="SFLD" id="SFLDS00029">
    <property type="entry name" value="Radical_SAM"/>
    <property type="match status" value="1"/>
</dbReference>
<proteinExistence type="predicted"/>